<keyword evidence="4" id="KW-1185">Reference proteome</keyword>
<gene>
    <name evidence="3" type="ORF">GT409_10210</name>
</gene>
<reference evidence="3 4" key="1">
    <citation type="submission" date="2020-01" db="EMBL/GenBank/DDBJ databases">
        <title>Ponticoccus aerotolerans gen. nov., sp. nov., an anaerobic bacterium and proposal of Ponticoccusceae fam. nov., Ponticoccusles ord. nov. and Ponticoccuse classis nov. in the phylum Kiritimatiellaeota.</title>
        <authorList>
            <person name="Zhou L.Y."/>
            <person name="Du Z.J."/>
        </authorList>
    </citation>
    <scope>NUCLEOTIDE SEQUENCE [LARGE SCALE GENOMIC DNA]</scope>
    <source>
        <strain evidence="3 4">S-5007</strain>
    </source>
</reference>
<dbReference type="InterPro" id="IPR036514">
    <property type="entry name" value="SGNH_hydro_sf"/>
</dbReference>
<accession>A0A6P1MDY4</accession>
<dbReference type="InterPro" id="IPR039329">
    <property type="entry name" value="SIAE"/>
</dbReference>
<dbReference type="EMBL" id="CP047593">
    <property type="protein sequence ID" value="QHI69806.1"/>
    <property type="molecule type" value="Genomic_DNA"/>
</dbReference>
<dbReference type="SUPFAM" id="SSF52266">
    <property type="entry name" value="SGNH hydrolase"/>
    <property type="match status" value="1"/>
</dbReference>
<organism evidence="3 4">
    <name type="scientific">Tichowtungia aerotolerans</name>
    <dbReference type="NCBI Taxonomy" id="2697043"/>
    <lineage>
        <taxon>Bacteria</taxon>
        <taxon>Pseudomonadati</taxon>
        <taxon>Kiritimatiellota</taxon>
        <taxon>Tichowtungiia</taxon>
        <taxon>Tichowtungiales</taxon>
        <taxon>Tichowtungiaceae</taxon>
        <taxon>Tichowtungia</taxon>
    </lineage>
</organism>
<dbReference type="AlphaFoldDB" id="A0A6P1MDY4"/>
<proteinExistence type="predicted"/>
<evidence type="ECO:0000259" key="2">
    <source>
        <dbReference type="Pfam" id="PF03629"/>
    </source>
</evidence>
<evidence type="ECO:0000313" key="3">
    <source>
        <dbReference type="EMBL" id="QHI69806.1"/>
    </source>
</evidence>
<dbReference type="InterPro" id="IPR005181">
    <property type="entry name" value="SASA"/>
</dbReference>
<sequence length="454" mass="50055">MKISIAGQTLDAVADADGRWETVLSPVGRGGPYVMTVTDDEATLMVSDVLFGEVWLASGQSNVGINVGKSDGVEAGLKLADQLLIRFFTMPINLNLQPQDDLAGGQWIVCASENSASLSAVGYYFACRLSRIMNSPVAVIQSAWGGFRIQNWMPVDALKSNPDLRQYASEFEERCIGLSAEQRTPVGLMELGDIYLKYNNAWVQYRKTKKGSEPVPPTTPRTPHAVALNYNAMIHPLVPYAIKGALWYQGEADSNPTDAPLYAELLSSMIDGWRKDRSSDFPFIVIQLPEYAAVNREGPWICVRDQQRRTLDQTDNTVMVVTIGYGNMNDIHPLNKRSVGELAANAALSKAYQHNTPWCGPLIQSADQKGDELVLKFETFGRQVRSSSPELAGFEVSEDGNAFHPVSAKIKKNQVVIPINESVQCVRYGWDVNPKLTLHDDAGLLASLFLKEVR</sequence>
<name>A0A6P1MDY4_9BACT</name>
<keyword evidence="1" id="KW-0378">Hydrolase</keyword>
<dbReference type="PANTHER" id="PTHR22901">
    <property type="entry name" value="SIALATE O-ACETYLESTERASE"/>
    <property type="match status" value="1"/>
</dbReference>
<dbReference type="PANTHER" id="PTHR22901:SF0">
    <property type="entry name" value="SIALATE O-ACETYLESTERASE"/>
    <property type="match status" value="1"/>
</dbReference>
<dbReference type="RefSeq" id="WP_160628988.1">
    <property type="nucleotide sequence ID" value="NZ_CP047593.1"/>
</dbReference>
<evidence type="ECO:0000313" key="4">
    <source>
        <dbReference type="Proteomes" id="UP000464954"/>
    </source>
</evidence>
<dbReference type="Proteomes" id="UP000464954">
    <property type="component" value="Chromosome"/>
</dbReference>
<evidence type="ECO:0000256" key="1">
    <source>
        <dbReference type="ARBA" id="ARBA00022801"/>
    </source>
</evidence>
<dbReference type="KEGG" id="taer:GT409_10210"/>
<protein>
    <recommendedName>
        <fullName evidence="2">Sialate O-acetylesterase domain-containing protein</fullName>
    </recommendedName>
</protein>
<feature type="domain" description="Sialate O-acetylesterase" evidence="2">
    <location>
        <begin position="241"/>
        <end position="344"/>
    </location>
</feature>
<dbReference type="Gene3D" id="3.40.50.1110">
    <property type="entry name" value="SGNH hydrolase"/>
    <property type="match status" value="1"/>
</dbReference>
<dbReference type="Pfam" id="PF03629">
    <property type="entry name" value="SASA"/>
    <property type="match status" value="1"/>
</dbReference>
<dbReference type="GO" id="GO:0005975">
    <property type="term" value="P:carbohydrate metabolic process"/>
    <property type="evidence" value="ECO:0007669"/>
    <property type="project" value="TreeGrafter"/>
</dbReference>
<dbReference type="GO" id="GO:0001681">
    <property type="term" value="F:sialate O-acetylesterase activity"/>
    <property type="evidence" value="ECO:0007669"/>
    <property type="project" value="InterPro"/>
</dbReference>